<proteinExistence type="predicted"/>
<evidence type="ECO:0000313" key="1">
    <source>
        <dbReference type="EMBL" id="KLL11087.1"/>
    </source>
</evidence>
<reference evidence="1 2" key="1">
    <citation type="submission" date="2014-12" db="EMBL/GenBank/DDBJ databases">
        <title>Frankia sp. BMG5.1 draft genome.</title>
        <authorList>
            <person name="Gtari M."/>
            <person name="Ghodhbane-Gtari F."/>
            <person name="Nouioui I."/>
            <person name="Ktari A."/>
            <person name="Hezbri K."/>
            <person name="Mimouni W."/>
            <person name="Sbissi I."/>
            <person name="Ayari A."/>
            <person name="Yamanaka T."/>
            <person name="Normand P."/>
            <person name="Tisa L.S."/>
            <person name="Boudabous A."/>
        </authorList>
    </citation>
    <scope>NUCLEOTIDE SEQUENCE [LARGE SCALE GENOMIC DNA]</scope>
    <source>
        <strain evidence="1 2">BMG5.1</strain>
    </source>
</reference>
<dbReference type="Proteomes" id="UP000035425">
    <property type="component" value="Unassembled WGS sequence"/>
</dbReference>
<evidence type="ECO:0000313" key="2">
    <source>
        <dbReference type="Proteomes" id="UP000035425"/>
    </source>
</evidence>
<dbReference type="RefSeq" id="WP_013873529.1">
    <property type="nucleotide sequence ID" value="NZ_JWIO01000020.1"/>
</dbReference>
<protein>
    <submittedName>
        <fullName evidence="1">Uncharacterized protein</fullName>
    </submittedName>
</protein>
<accession>A0ABR5F2Z1</accession>
<sequence>MTSTIADVKSQLGEAFRRTDEVTGQLDGALTMIEEAQAIVLAATDGSAHRAVEQLTSALVETRERIQDSLAALGSAVQEVRDYSDSL</sequence>
<organism evidence="1 2">
    <name type="scientific">Protofrankia coriariae</name>
    <dbReference type="NCBI Taxonomy" id="1562887"/>
    <lineage>
        <taxon>Bacteria</taxon>
        <taxon>Bacillati</taxon>
        <taxon>Actinomycetota</taxon>
        <taxon>Actinomycetes</taxon>
        <taxon>Frankiales</taxon>
        <taxon>Frankiaceae</taxon>
        <taxon>Protofrankia</taxon>
    </lineage>
</organism>
<dbReference type="EMBL" id="JWIO01000020">
    <property type="protein sequence ID" value="KLL11087.1"/>
    <property type="molecule type" value="Genomic_DNA"/>
</dbReference>
<comment type="caution">
    <text evidence="1">The sequence shown here is derived from an EMBL/GenBank/DDBJ whole genome shotgun (WGS) entry which is preliminary data.</text>
</comment>
<keyword evidence="2" id="KW-1185">Reference proteome</keyword>
<gene>
    <name evidence="1" type="ORF">FrCorBMG51_13855</name>
</gene>
<name>A0ABR5F2Z1_9ACTN</name>